<sequence length="141" mass="15057">MVDHGTSKSENQHVGLVHVNEVVVVEAARGVGHAATCDAKVSCGEGKEEDIGLVEVLIGGVQDAWAVGRGDQGKGRGRKKKEVSRGSKSAMMEGCAKAKGGHRGALSIIENGTQDGYQTMRDPSMVAREMWELGYRVPLRR</sequence>
<dbReference type="AlphaFoldDB" id="A0AAN9S590"/>
<accession>A0AAN9S590</accession>
<evidence type="ECO:0000313" key="3">
    <source>
        <dbReference type="Proteomes" id="UP001386955"/>
    </source>
</evidence>
<name>A0AAN9S590_PSOTE</name>
<dbReference type="EMBL" id="JAYMYS010000006">
    <property type="protein sequence ID" value="KAK7389477.1"/>
    <property type="molecule type" value="Genomic_DNA"/>
</dbReference>
<gene>
    <name evidence="2" type="ORF">VNO78_24561</name>
</gene>
<keyword evidence="3" id="KW-1185">Reference proteome</keyword>
<organism evidence="2 3">
    <name type="scientific">Psophocarpus tetragonolobus</name>
    <name type="common">Winged bean</name>
    <name type="synonym">Dolichos tetragonolobus</name>
    <dbReference type="NCBI Taxonomy" id="3891"/>
    <lineage>
        <taxon>Eukaryota</taxon>
        <taxon>Viridiplantae</taxon>
        <taxon>Streptophyta</taxon>
        <taxon>Embryophyta</taxon>
        <taxon>Tracheophyta</taxon>
        <taxon>Spermatophyta</taxon>
        <taxon>Magnoliopsida</taxon>
        <taxon>eudicotyledons</taxon>
        <taxon>Gunneridae</taxon>
        <taxon>Pentapetalae</taxon>
        <taxon>rosids</taxon>
        <taxon>fabids</taxon>
        <taxon>Fabales</taxon>
        <taxon>Fabaceae</taxon>
        <taxon>Papilionoideae</taxon>
        <taxon>50 kb inversion clade</taxon>
        <taxon>NPAAA clade</taxon>
        <taxon>indigoferoid/millettioid clade</taxon>
        <taxon>Phaseoleae</taxon>
        <taxon>Psophocarpus</taxon>
    </lineage>
</organism>
<evidence type="ECO:0000313" key="2">
    <source>
        <dbReference type="EMBL" id="KAK7389477.1"/>
    </source>
</evidence>
<protein>
    <submittedName>
        <fullName evidence="2">Uncharacterized protein</fullName>
    </submittedName>
</protein>
<comment type="caution">
    <text evidence="2">The sequence shown here is derived from an EMBL/GenBank/DDBJ whole genome shotgun (WGS) entry which is preliminary data.</text>
</comment>
<feature type="region of interest" description="Disordered" evidence="1">
    <location>
        <begin position="68"/>
        <end position="98"/>
    </location>
</feature>
<reference evidence="2 3" key="1">
    <citation type="submission" date="2024-01" db="EMBL/GenBank/DDBJ databases">
        <title>The genomes of 5 underutilized Papilionoideae crops provide insights into root nodulation and disease resistanc.</title>
        <authorList>
            <person name="Jiang F."/>
        </authorList>
    </citation>
    <scope>NUCLEOTIDE SEQUENCE [LARGE SCALE GENOMIC DNA]</scope>
    <source>
        <strain evidence="2">DUOXIRENSHENG_FW03</strain>
        <tissue evidence="2">Leaves</tissue>
    </source>
</reference>
<proteinExistence type="predicted"/>
<evidence type="ECO:0000256" key="1">
    <source>
        <dbReference type="SAM" id="MobiDB-lite"/>
    </source>
</evidence>
<dbReference type="Proteomes" id="UP001386955">
    <property type="component" value="Unassembled WGS sequence"/>
</dbReference>